<dbReference type="OrthoDB" id="428332at2"/>
<dbReference type="EMBL" id="BDQK01000001">
    <property type="protein sequence ID" value="GBF78808.1"/>
    <property type="molecule type" value="Genomic_DNA"/>
</dbReference>
<sequence>MSDSNLLSNRYNQLIDSIIDLTLQGKIRSKEQVYRMLVQDIVKGTGEVFERLLFDRMEVTKAQLETKVKATRVLRGLQTIQGEWERWQQENQVDQAITTVAEQIKQADPNHYLIPFLGAIDNNNPQGLSKDQLFKLAQSLKANSQSLVETELGDGILDGLKSFSTLEPDLISWIYEQNQGALGFGAEKSGPWIFWAKNVSSPLIKQLFNSLAQNESVINFVQVSYQGELRAWVELILVLKYLQQGLVIWFDQQPYNAKFGQKNSYSTFLSFANIWSQLSQGFQGLKNELRESCFLMMLQIFRQFTRREDFPFYSGIFASFSGNYLQETLQYFDAPLLQVERTQEKARILTLLGYSQRTLGNYKQAQNFHEEALDIAREASDFPCEIANLNHLSRIFVQQKNHDDAINYSQRALILSRQVGNRLGEANALVNLGYGEIFRAKQIDVMEAEIYEQAISYLQQGLKISERLDEHQSQALAYNSLGIAYLVLSQPATAITTLEKGTQMALISGDIYLQGINFAYLAEAYHNLGNLSQAIGNACLGMYLLARINSGEWRQSAGLLTIIKGQISQNNFDNILEQNRSQIVKIIGVDGYNYLGQLLDKYQ</sequence>
<dbReference type="Gene3D" id="1.25.40.10">
    <property type="entry name" value="Tetratricopeptide repeat domain"/>
    <property type="match status" value="2"/>
</dbReference>
<gene>
    <name evidence="1" type="ORF">AsFPU1_0198</name>
</gene>
<evidence type="ECO:0000313" key="1">
    <source>
        <dbReference type="EMBL" id="GBF78808.1"/>
    </source>
</evidence>
<comment type="caution">
    <text evidence="1">The sequence shown here is derived from an EMBL/GenBank/DDBJ whole genome shotgun (WGS) entry which is preliminary data.</text>
</comment>
<reference evidence="2" key="1">
    <citation type="submission" date="2017-05" db="EMBL/GenBank/DDBJ databases">
        <title>Physiological properties and genetic analysis related to exopolysaccharide production of fresh-water unicellular cyanobacterium Aphanothece sacrum, Suizenji Nori, that has been cultured as a food source in Japan.</title>
        <authorList>
            <person name="Kanesaki Y."/>
            <person name="Yoshikawa S."/>
            <person name="Ohki K."/>
        </authorList>
    </citation>
    <scope>NUCLEOTIDE SEQUENCE [LARGE SCALE GENOMIC DNA]</scope>
    <source>
        <strain evidence="2">FPU1</strain>
    </source>
</reference>
<dbReference type="PANTHER" id="PTHR10098">
    <property type="entry name" value="RAPSYN-RELATED"/>
    <property type="match status" value="1"/>
</dbReference>
<dbReference type="InterPro" id="IPR011990">
    <property type="entry name" value="TPR-like_helical_dom_sf"/>
</dbReference>
<protein>
    <submittedName>
        <fullName evidence="1">Uncharacterized protein</fullName>
    </submittedName>
</protein>
<proteinExistence type="predicted"/>
<dbReference type="RefSeq" id="WP_124969838.1">
    <property type="nucleotide sequence ID" value="NZ_BDQK01000001.1"/>
</dbReference>
<keyword evidence="2" id="KW-1185">Reference proteome</keyword>
<dbReference type="AlphaFoldDB" id="A0A401IC02"/>
<evidence type="ECO:0000313" key="2">
    <source>
        <dbReference type="Proteomes" id="UP000287247"/>
    </source>
</evidence>
<accession>A0A401IC02</accession>
<dbReference type="SUPFAM" id="SSF48452">
    <property type="entry name" value="TPR-like"/>
    <property type="match status" value="1"/>
</dbReference>
<dbReference type="InterPro" id="IPR019734">
    <property type="entry name" value="TPR_rpt"/>
</dbReference>
<dbReference type="SMART" id="SM00028">
    <property type="entry name" value="TPR"/>
    <property type="match status" value="3"/>
</dbReference>
<dbReference type="Proteomes" id="UP000287247">
    <property type="component" value="Unassembled WGS sequence"/>
</dbReference>
<dbReference type="Pfam" id="PF13181">
    <property type="entry name" value="TPR_8"/>
    <property type="match status" value="1"/>
</dbReference>
<name>A0A401IC02_APHSA</name>
<organism evidence="1 2">
    <name type="scientific">Aphanothece sacrum FPU1</name>
    <dbReference type="NCBI Taxonomy" id="1920663"/>
    <lineage>
        <taxon>Bacteria</taxon>
        <taxon>Bacillati</taxon>
        <taxon>Cyanobacteriota</taxon>
        <taxon>Cyanophyceae</taxon>
        <taxon>Oscillatoriophycideae</taxon>
        <taxon>Chroococcales</taxon>
        <taxon>Aphanothecaceae</taxon>
        <taxon>Aphanothece</taxon>
    </lineage>
</organism>